<evidence type="ECO:0000313" key="3">
    <source>
        <dbReference type="Proteomes" id="UP000515908"/>
    </source>
</evidence>
<feature type="transmembrane region" description="Helical" evidence="1">
    <location>
        <begin position="45"/>
        <end position="65"/>
    </location>
</feature>
<evidence type="ECO:0000256" key="1">
    <source>
        <dbReference type="SAM" id="Phobius"/>
    </source>
</evidence>
<feature type="transmembrane region" description="Helical" evidence="1">
    <location>
        <begin position="173"/>
        <end position="194"/>
    </location>
</feature>
<accession>A0A7G2CK57</accession>
<keyword evidence="1" id="KW-0812">Transmembrane</keyword>
<proteinExistence type="predicted"/>
<dbReference type="OrthoDB" id="10621741at2759"/>
<gene>
    <name evidence="2" type="ORF">ADEAN_000684600</name>
</gene>
<reference evidence="2 3" key="1">
    <citation type="submission" date="2020-08" db="EMBL/GenBank/DDBJ databases">
        <authorList>
            <person name="Newling K."/>
            <person name="Davey J."/>
            <person name="Forrester S."/>
        </authorList>
    </citation>
    <scope>NUCLEOTIDE SEQUENCE [LARGE SCALE GENOMIC DNA]</scope>
    <source>
        <strain evidence="3">Crithidia deanei Carvalho (ATCC PRA-265)</strain>
    </source>
</reference>
<keyword evidence="3" id="KW-1185">Reference proteome</keyword>
<dbReference type="Proteomes" id="UP000515908">
    <property type="component" value="Chromosome 13"/>
</dbReference>
<organism evidence="2 3">
    <name type="scientific">Angomonas deanei</name>
    <dbReference type="NCBI Taxonomy" id="59799"/>
    <lineage>
        <taxon>Eukaryota</taxon>
        <taxon>Discoba</taxon>
        <taxon>Euglenozoa</taxon>
        <taxon>Kinetoplastea</taxon>
        <taxon>Metakinetoplastina</taxon>
        <taxon>Trypanosomatida</taxon>
        <taxon>Trypanosomatidae</taxon>
        <taxon>Strigomonadinae</taxon>
        <taxon>Angomonas</taxon>
    </lineage>
</organism>
<feature type="transmembrane region" description="Helical" evidence="1">
    <location>
        <begin position="14"/>
        <end position="33"/>
    </location>
</feature>
<dbReference type="VEuPathDB" id="TriTrypDB:ADEAN_000684600"/>
<evidence type="ECO:0000313" key="2">
    <source>
        <dbReference type="EMBL" id="CAD2219341.1"/>
    </source>
</evidence>
<keyword evidence="1" id="KW-1133">Transmembrane helix</keyword>
<keyword evidence="1" id="KW-0472">Membrane</keyword>
<protein>
    <submittedName>
        <fullName evidence="2">Uncharacterized protein</fullName>
    </submittedName>
</protein>
<dbReference type="EMBL" id="LR877157">
    <property type="protein sequence ID" value="CAD2219341.1"/>
    <property type="molecule type" value="Genomic_DNA"/>
</dbReference>
<dbReference type="AlphaFoldDB" id="A0A7G2CK57"/>
<sequence length="203" mass="23297">MMGKLLFLDFLDRFFSSILYNKLLGFLISQFAIHSGMHSEAVSSLIWTLSPIIVSVGSSLLTFPLRNFLFTHFVRVRLYERIENDALKRLEEEKRYPNSEVRNESFSTAVTRMRKKCSQRQLYLMEDEAPPHDPDAVCGLIENMCHHLLHDEVRDYLRSTVDLDGFAALYNGFSVYVSSIFASVLVGASLRVTVRFIKAHASH</sequence>
<name>A0A7G2CK57_9TRYP</name>